<dbReference type="AlphaFoldDB" id="M8C544"/>
<organism evidence="4">
    <name type="scientific">Aegilops tauschii</name>
    <name type="common">Tausch's goatgrass</name>
    <name type="synonym">Aegilops squarrosa</name>
    <dbReference type="NCBI Taxonomy" id="37682"/>
    <lineage>
        <taxon>Eukaryota</taxon>
        <taxon>Viridiplantae</taxon>
        <taxon>Streptophyta</taxon>
        <taxon>Embryophyta</taxon>
        <taxon>Tracheophyta</taxon>
        <taxon>Spermatophyta</taxon>
        <taxon>Magnoliopsida</taxon>
        <taxon>Liliopsida</taxon>
        <taxon>Poales</taxon>
        <taxon>Poaceae</taxon>
        <taxon>BOP clade</taxon>
        <taxon>Pooideae</taxon>
        <taxon>Triticodae</taxon>
        <taxon>Triticeae</taxon>
        <taxon>Triticinae</taxon>
        <taxon>Aegilops</taxon>
    </lineage>
</organism>
<feature type="region of interest" description="Disordered" evidence="2">
    <location>
        <begin position="694"/>
        <end position="714"/>
    </location>
</feature>
<feature type="compositionally biased region" description="Low complexity" evidence="2">
    <location>
        <begin position="697"/>
        <end position="714"/>
    </location>
</feature>
<evidence type="ECO:0000256" key="2">
    <source>
        <dbReference type="SAM" id="MobiDB-lite"/>
    </source>
</evidence>
<feature type="coiled-coil region" evidence="1">
    <location>
        <begin position="328"/>
        <end position="362"/>
    </location>
</feature>
<feature type="domain" description="WIT1/2 N-terminal helical bundle" evidence="3">
    <location>
        <begin position="27"/>
        <end position="159"/>
    </location>
</feature>
<sequence>MDFQSTQDDYCFQENVLPHGDGSNGAGNAADVMSRVDLKIHFGSEKLLNLEMLVMEVADRANDIEPLMLDPGSLSTESLENAFEFDLLYGILDAEVRELERLVSYIQIDIGNIEKKLNGEESEGWLKRKLHAAMDSLKQMQEVIATIRREFANFEKALDPSHRKAGNSEGDAYENGHVSSHTTIQAEGQRNVLQMLEQSIANELDLEKKLSDLGVLVINTMQYQLSASGCRESDLKAKLEQSLVHLNALNGSLEMMQYGGEKNASQDCMQSQRLSTPEFFALQHKVQKLEEWLRESCSQLQFITVSTEGNEKEQNMSPSEISTFSNIINDIKDAVSKAESRTQKAEARCAELTRTNVQLNGELNHMKTRGSDKAGLLEMDLMETEAQLEHTMASVEAISEHQSMLKSSISDMQHVIEDLKDKYLKAETRAESAESKCTLLRDTSFKLSEEISFLRGRVGGLENSLCQANQLKLSTAKDIGIKTKTITDLVAKLALERERLHLQHTAVIIVVVHLKQLKNYMVDHEARVRLQGYKCVQCFDLIVTLTRKNRMLTQKCKENDNEGTLLSKKVTANEGELGPTGVTEEVLLDSSSIQTKVKADALMGEKEAGITAVLDDESCTLETHFTGVMPPPLGLVNSLLLPKRYRLFLLKMDSLCVGWHHRIFVRKDHIRFFIDRKDRLLTILTKETSYTGSRHVAPAAPARGGPQPTASART</sequence>
<dbReference type="InterPro" id="IPR058610">
    <property type="entry name" value="WIT1_2_N"/>
</dbReference>
<feature type="coiled-coil region" evidence="1">
    <location>
        <begin position="409"/>
        <end position="436"/>
    </location>
</feature>
<dbReference type="PANTHER" id="PTHR35705">
    <property type="entry name" value="WPP DOMAIN-INTERACTING TAIL-ANCHORED PROTEIN 1"/>
    <property type="match status" value="1"/>
</dbReference>
<dbReference type="PANTHER" id="PTHR35705:SF7">
    <property type="entry name" value="OS01G0235350 PROTEIN"/>
    <property type="match status" value="1"/>
</dbReference>
<dbReference type="EnsemblPlants" id="EMT29369">
    <property type="protein sequence ID" value="EMT29369"/>
    <property type="gene ID" value="F775_02302"/>
</dbReference>
<feature type="coiled-coil region" evidence="1">
    <location>
        <begin position="130"/>
        <end position="157"/>
    </location>
</feature>
<protein>
    <recommendedName>
        <fullName evidence="3">WIT1/2 N-terminal helical bundle domain-containing protein</fullName>
    </recommendedName>
</protein>
<dbReference type="SUPFAM" id="SSF57997">
    <property type="entry name" value="Tropomyosin"/>
    <property type="match status" value="1"/>
</dbReference>
<dbReference type="InterPro" id="IPR039976">
    <property type="entry name" value="WIT1/WIT2"/>
</dbReference>
<evidence type="ECO:0000313" key="4">
    <source>
        <dbReference type="EnsemblPlants" id="EMT29369"/>
    </source>
</evidence>
<evidence type="ECO:0000256" key="1">
    <source>
        <dbReference type="SAM" id="Coils"/>
    </source>
</evidence>
<keyword evidence="1" id="KW-0175">Coiled coil</keyword>
<accession>M8C544</accession>
<dbReference type="Pfam" id="PF26581">
    <property type="entry name" value="WIT1_2_N"/>
    <property type="match status" value="1"/>
</dbReference>
<evidence type="ECO:0000259" key="3">
    <source>
        <dbReference type="Pfam" id="PF26581"/>
    </source>
</evidence>
<reference evidence="4" key="1">
    <citation type="submission" date="2015-06" db="UniProtKB">
        <authorList>
            <consortium name="EnsemblPlants"/>
        </authorList>
    </citation>
    <scope>IDENTIFICATION</scope>
</reference>
<name>M8C544_AEGTA</name>
<proteinExistence type="predicted"/>